<proteinExistence type="predicted"/>
<keyword evidence="2" id="KW-0472">Membrane</keyword>
<evidence type="ECO:0000313" key="4">
    <source>
        <dbReference type="Proteomes" id="UP001500218"/>
    </source>
</evidence>
<dbReference type="EMBL" id="BAAALT010000076">
    <property type="protein sequence ID" value="GAA1804684.1"/>
    <property type="molecule type" value="Genomic_DNA"/>
</dbReference>
<evidence type="ECO:0000256" key="1">
    <source>
        <dbReference type="SAM" id="MobiDB-lite"/>
    </source>
</evidence>
<evidence type="ECO:0000313" key="3">
    <source>
        <dbReference type="EMBL" id="GAA1804684.1"/>
    </source>
</evidence>
<reference evidence="4" key="1">
    <citation type="journal article" date="2019" name="Int. J. Syst. Evol. Microbiol.">
        <title>The Global Catalogue of Microorganisms (GCM) 10K type strain sequencing project: providing services to taxonomists for standard genome sequencing and annotation.</title>
        <authorList>
            <consortium name="The Broad Institute Genomics Platform"/>
            <consortium name="The Broad Institute Genome Sequencing Center for Infectious Disease"/>
            <person name="Wu L."/>
            <person name="Ma J."/>
        </authorList>
    </citation>
    <scope>NUCLEOTIDE SEQUENCE [LARGE SCALE GENOMIC DNA]</scope>
    <source>
        <strain evidence="4">JCM 13250</strain>
    </source>
</reference>
<feature type="region of interest" description="Disordered" evidence="1">
    <location>
        <begin position="122"/>
        <end position="146"/>
    </location>
</feature>
<feature type="region of interest" description="Disordered" evidence="1">
    <location>
        <begin position="1"/>
        <end position="22"/>
    </location>
</feature>
<feature type="transmembrane region" description="Helical" evidence="2">
    <location>
        <begin position="96"/>
        <end position="118"/>
    </location>
</feature>
<keyword evidence="4" id="KW-1185">Reference proteome</keyword>
<feature type="transmembrane region" description="Helical" evidence="2">
    <location>
        <begin position="56"/>
        <end position="84"/>
    </location>
</feature>
<name>A0ABP4YDB6_9ACTN</name>
<evidence type="ECO:0000256" key="2">
    <source>
        <dbReference type="SAM" id="Phobius"/>
    </source>
</evidence>
<sequence length="146" mass="15068">MTHDHAPRPAAPPADTSHAPSAAAPGRLRTWWGSFVGAIGVVMGLAPHVLHHIGPLAGAALIAGAGGTALFGVLGLLASVPFLLRLRRRFANWWAPAIALAVFAAMFSLSTFVIGPVISGDGDSPTRPGSEQPIPSGSDHNRHHSK</sequence>
<keyword evidence="2" id="KW-1133">Transmembrane helix</keyword>
<gene>
    <name evidence="3" type="ORF">GCM10009682_27920</name>
</gene>
<protein>
    <submittedName>
        <fullName evidence="3">Uncharacterized protein</fullName>
    </submittedName>
</protein>
<comment type="caution">
    <text evidence="3">The sequence shown here is derived from an EMBL/GenBank/DDBJ whole genome shotgun (WGS) entry which is preliminary data.</text>
</comment>
<organism evidence="3 4">
    <name type="scientific">Luedemannella flava</name>
    <dbReference type="NCBI Taxonomy" id="349316"/>
    <lineage>
        <taxon>Bacteria</taxon>
        <taxon>Bacillati</taxon>
        <taxon>Actinomycetota</taxon>
        <taxon>Actinomycetes</taxon>
        <taxon>Micromonosporales</taxon>
        <taxon>Micromonosporaceae</taxon>
        <taxon>Luedemannella</taxon>
    </lineage>
</organism>
<feature type="transmembrane region" description="Helical" evidence="2">
    <location>
        <begin position="31"/>
        <end position="50"/>
    </location>
</feature>
<accession>A0ABP4YDB6</accession>
<dbReference type="Proteomes" id="UP001500218">
    <property type="component" value="Unassembled WGS sequence"/>
</dbReference>
<keyword evidence="2" id="KW-0812">Transmembrane</keyword>